<dbReference type="EMBL" id="LT629750">
    <property type="protein sequence ID" value="SDS47505.1"/>
    <property type="molecule type" value="Genomic_DNA"/>
</dbReference>
<sequence>MSVRIKSLERKTQRARSKEWGVAEDMAKPLRDREWDVTGRPVHKSLCPLASLAGCVVCTQPGMMGRFALKKAR</sequence>
<proteinExistence type="predicted"/>
<keyword evidence="2" id="KW-1185">Reference proteome</keyword>
<reference evidence="2" key="1">
    <citation type="submission" date="2016-10" db="EMBL/GenBank/DDBJ databases">
        <authorList>
            <person name="Varghese N."/>
            <person name="Submissions S."/>
        </authorList>
    </citation>
    <scope>NUCLEOTIDE SEQUENCE [LARGE SCALE GENOMIC DNA]</scope>
    <source>
        <strain evidence="2">GAS369</strain>
    </source>
</reference>
<gene>
    <name evidence="1" type="ORF">SAMN05444158_2172</name>
</gene>
<dbReference type="AlphaFoldDB" id="A0A1H1SHP5"/>
<evidence type="ECO:0000313" key="2">
    <source>
        <dbReference type="Proteomes" id="UP000243904"/>
    </source>
</evidence>
<accession>A0A1H1SHP5</accession>
<evidence type="ECO:0000313" key="1">
    <source>
        <dbReference type="EMBL" id="SDS47505.1"/>
    </source>
</evidence>
<organism evidence="1 2">
    <name type="scientific">Bradyrhizobium canariense</name>
    <dbReference type="NCBI Taxonomy" id="255045"/>
    <lineage>
        <taxon>Bacteria</taxon>
        <taxon>Pseudomonadati</taxon>
        <taxon>Pseudomonadota</taxon>
        <taxon>Alphaproteobacteria</taxon>
        <taxon>Hyphomicrobiales</taxon>
        <taxon>Nitrobacteraceae</taxon>
        <taxon>Bradyrhizobium</taxon>
    </lineage>
</organism>
<name>A0A1H1SHP5_9BRAD</name>
<protein>
    <submittedName>
        <fullName evidence="1">Uncharacterized protein</fullName>
    </submittedName>
</protein>
<dbReference type="Proteomes" id="UP000243904">
    <property type="component" value="Chromosome I"/>
</dbReference>